<dbReference type="RefSeq" id="WP_256310897.1">
    <property type="nucleotide sequence ID" value="NZ_JANGAC010000004.1"/>
</dbReference>
<gene>
    <name evidence="1" type="ORF">NE686_06560</name>
</gene>
<dbReference type="EMBL" id="JANGAC010000004">
    <property type="protein sequence ID" value="MCQ4922738.1"/>
    <property type="molecule type" value="Genomic_DNA"/>
</dbReference>
<name>A0ABT1S8D6_9FIRM</name>
<dbReference type="Proteomes" id="UP001524478">
    <property type="component" value="Unassembled WGS sequence"/>
</dbReference>
<protein>
    <recommendedName>
        <fullName evidence="3">Lipoprotein</fullName>
    </recommendedName>
</protein>
<reference evidence="1 2" key="1">
    <citation type="submission" date="2022-06" db="EMBL/GenBank/DDBJ databases">
        <title>Isolation of gut microbiota from human fecal samples.</title>
        <authorList>
            <person name="Pamer E.G."/>
            <person name="Barat B."/>
            <person name="Waligurski E."/>
            <person name="Medina S."/>
            <person name="Paddock L."/>
            <person name="Mostad J."/>
        </authorList>
    </citation>
    <scope>NUCLEOTIDE SEQUENCE [LARGE SCALE GENOMIC DNA]</scope>
    <source>
        <strain evidence="1 2">DFI.7.95</strain>
    </source>
</reference>
<accession>A0ABT1S8D6</accession>
<keyword evidence="2" id="KW-1185">Reference proteome</keyword>
<evidence type="ECO:0008006" key="3">
    <source>
        <dbReference type="Google" id="ProtNLM"/>
    </source>
</evidence>
<evidence type="ECO:0000313" key="2">
    <source>
        <dbReference type="Proteomes" id="UP001524478"/>
    </source>
</evidence>
<organism evidence="1 2">
    <name type="scientific">Tissierella carlieri</name>
    <dbReference type="NCBI Taxonomy" id="689904"/>
    <lineage>
        <taxon>Bacteria</taxon>
        <taxon>Bacillati</taxon>
        <taxon>Bacillota</taxon>
        <taxon>Tissierellia</taxon>
        <taxon>Tissierellales</taxon>
        <taxon>Tissierellaceae</taxon>
        <taxon>Tissierella</taxon>
    </lineage>
</organism>
<proteinExistence type="predicted"/>
<dbReference type="PROSITE" id="PS51257">
    <property type="entry name" value="PROKAR_LIPOPROTEIN"/>
    <property type="match status" value="1"/>
</dbReference>
<comment type="caution">
    <text evidence="1">The sequence shown here is derived from an EMBL/GenBank/DDBJ whole genome shotgun (WGS) entry which is preliminary data.</text>
</comment>
<evidence type="ECO:0000313" key="1">
    <source>
        <dbReference type="EMBL" id="MCQ4922738.1"/>
    </source>
</evidence>
<sequence length="432" mass="51567">MNKKIVLIAIILGLTIGLAGCKEKKQYNVKRVVIEDDVSVNDKEDGSSKNYKNSKAVNSNSIEHVTSKTVEFQLEEGYYFYPSFYYQGEVYGYFWEGHGYSNHSDLEREAQMEYLYKIDKDDNLVRTSKMYHNYLQGRHSKVYPQDTKFINFVEDVVFSVDYKVEDIPKPWPELTDVVNKLKGDNRHKLYFIRPVSENENYLIISEGIINDGSDWKRYIYDIENNKIYKMKNEEREGEIYYVNALQSLVWVDNKDFKIYKIAFKDEYYDLEEYIDLNRYGKADKIEAVMKDNDEMILFMDKNVEGYLFKTIYIGKLNFRTNQYNLLLEAPKEINIYAEYVGHNILLIEEFKINDRVVIPVKRYLKQVLHDEMNAILEEELKEESEQWYLNKWIVISEDGKEMFDAMEINKMKGVLTTEKMKYQKYYIKYSDD</sequence>